<gene>
    <name evidence="2" type="ORF">Mgra_00007558</name>
</gene>
<dbReference type="Proteomes" id="UP000605970">
    <property type="component" value="Unassembled WGS sequence"/>
</dbReference>
<name>A0A8S9ZIA6_9BILA</name>
<feature type="signal peptide" evidence="1">
    <location>
        <begin position="1"/>
        <end position="22"/>
    </location>
</feature>
<comment type="caution">
    <text evidence="2">The sequence shown here is derived from an EMBL/GenBank/DDBJ whole genome shotgun (WGS) entry which is preliminary data.</text>
</comment>
<dbReference type="OrthoDB" id="5899208at2759"/>
<keyword evidence="1" id="KW-0732">Signal</keyword>
<protein>
    <submittedName>
        <fullName evidence="2">Galectin domain-containing protein</fullName>
    </submittedName>
</protein>
<evidence type="ECO:0000313" key="3">
    <source>
        <dbReference type="Proteomes" id="UP000605970"/>
    </source>
</evidence>
<dbReference type="Gene3D" id="2.60.120.200">
    <property type="match status" value="1"/>
</dbReference>
<evidence type="ECO:0000256" key="1">
    <source>
        <dbReference type="SAM" id="SignalP"/>
    </source>
</evidence>
<sequence length="636" mass="73933">MSINNLIKFLLIFFVYLTDMKTTHHQLLYNAHDQCKLQPGQVEHNAYGFVFKLPENLLCDELLICYPSQLSGNNTLNGTIRLIPYRLKSTENKTMTKLCEEKKKEFCEGEGKQSGNCKVGKPGSVLWHGIKLTSAYEGNALITNISLYQLINTSYFDIELINKYLDDKHVQGKGIEFIRDNQLIKEYFSKISKGQYLHRYAGLWTLGLDMLPSAAQKELNLFVYRNCSCGMEVWFKRPTTSKTLIPKVIEGEKEKFKGKLYKDKDCPKRQISNKKFFLGELGNDEEIFVNFTIWSGSEGKYGKIELKNEMGKIFELYANEKVIKHIFKGEVKREIKQPFNILSIGATLVLTFRLSQYYIWLGYSSDMFGNEFIVSKFFTEKWWEGNLFGNSNIELIGDGDFNIVTPVIGKKLNEKEIEKLSNIFKHKPKSFNYKFNMDTIKSDELTIIFYCKPDTFSNTFYITLNAQKIKAFSLEFDFDTLKLSTSSATKGKKSTYYDSYNITTIQKGKPFEYKLNVNKAGGSMFNYEVYINREEFKNNKIIMNSPTWLIDEIEISKSLEVMDIQINEIVYEMPQLKHKIKLERKIKGTILCFDAKIPKAEVMKGEKSFQVYLLNEVNDFNDKCNWRYCNDGKLYI</sequence>
<evidence type="ECO:0000313" key="2">
    <source>
        <dbReference type="EMBL" id="KAF7633064.1"/>
    </source>
</evidence>
<dbReference type="EMBL" id="JABEBT010000086">
    <property type="protein sequence ID" value="KAF7633064.1"/>
    <property type="molecule type" value="Genomic_DNA"/>
</dbReference>
<reference evidence="2" key="1">
    <citation type="journal article" date="2020" name="Ecol. Evol.">
        <title>Genome structure and content of the rice root-knot nematode (Meloidogyne graminicola).</title>
        <authorList>
            <person name="Phan N.T."/>
            <person name="Danchin E.G.J."/>
            <person name="Klopp C."/>
            <person name="Perfus-Barbeoch L."/>
            <person name="Kozlowski D.K."/>
            <person name="Koutsovoulos G.D."/>
            <person name="Lopez-Roques C."/>
            <person name="Bouchez O."/>
            <person name="Zahm M."/>
            <person name="Besnard G."/>
            <person name="Bellafiore S."/>
        </authorList>
    </citation>
    <scope>NUCLEOTIDE SEQUENCE</scope>
    <source>
        <strain evidence="2">VN-18</strain>
    </source>
</reference>
<feature type="chain" id="PRO_5035899858" evidence="1">
    <location>
        <begin position="23"/>
        <end position="636"/>
    </location>
</feature>
<proteinExistence type="predicted"/>
<organism evidence="2 3">
    <name type="scientific">Meloidogyne graminicola</name>
    <dbReference type="NCBI Taxonomy" id="189291"/>
    <lineage>
        <taxon>Eukaryota</taxon>
        <taxon>Metazoa</taxon>
        <taxon>Ecdysozoa</taxon>
        <taxon>Nematoda</taxon>
        <taxon>Chromadorea</taxon>
        <taxon>Rhabditida</taxon>
        <taxon>Tylenchina</taxon>
        <taxon>Tylenchomorpha</taxon>
        <taxon>Tylenchoidea</taxon>
        <taxon>Meloidogynidae</taxon>
        <taxon>Meloidogyninae</taxon>
        <taxon>Meloidogyne</taxon>
    </lineage>
</organism>
<accession>A0A8S9ZIA6</accession>
<keyword evidence="3" id="KW-1185">Reference proteome</keyword>
<dbReference type="AlphaFoldDB" id="A0A8S9ZIA6"/>